<feature type="transmembrane region" description="Helical" evidence="7">
    <location>
        <begin position="153"/>
        <end position="174"/>
    </location>
</feature>
<dbReference type="Proteomes" id="UP001154282">
    <property type="component" value="Unassembled WGS sequence"/>
</dbReference>
<feature type="region of interest" description="Disordered" evidence="6">
    <location>
        <begin position="74"/>
        <end position="98"/>
    </location>
</feature>
<evidence type="ECO:0000256" key="6">
    <source>
        <dbReference type="SAM" id="MobiDB-lite"/>
    </source>
</evidence>
<keyword evidence="3 7" id="KW-0812">Transmembrane</keyword>
<reference evidence="8" key="1">
    <citation type="submission" date="2022-08" db="EMBL/GenBank/DDBJ databases">
        <authorList>
            <person name="Gutierrez-Valencia J."/>
        </authorList>
    </citation>
    <scope>NUCLEOTIDE SEQUENCE</scope>
</reference>
<evidence type="ECO:0000256" key="4">
    <source>
        <dbReference type="ARBA" id="ARBA00022989"/>
    </source>
</evidence>
<proteinExistence type="inferred from homology"/>
<evidence type="ECO:0000256" key="7">
    <source>
        <dbReference type="SAM" id="Phobius"/>
    </source>
</evidence>
<protein>
    <submittedName>
        <fullName evidence="8">Uncharacterized protein</fullName>
    </submittedName>
</protein>
<evidence type="ECO:0000256" key="2">
    <source>
        <dbReference type="ARBA" id="ARBA00005982"/>
    </source>
</evidence>
<name>A0AAV0N5D1_9ROSI</name>
<feature type="transmembrane region" description="Helical" evidence="7">
    <location>
        <begin position="298"/>
        <end position="317"/>
    </location>
</feature>
<dbReference type="AlphaFoldDB" id="A0AAV0N5D1"/>
<comment type="subcellular location">
    <subcellularLocation>
        <location evidence="1">Membrane</location>
        <topology evidence="1">Multi-pass membrane protein</topology>
    </subcellularLocation>
</comment>
<dbReference type="Gene3D" id="1.20.1250.20">
    <property type="entry name" value="MFS general substrate transporter like domains"/>
    <property type="match status" value="1"/>
</dbReference>
<keyword evidence="4 7" id="KW-1133">Transmembrane helix</keyword>
<feature type="transmembrane region" description="Helical" evidence="7">
    <location>
        <begin position="255"/>
        <end position="286"/>
    </location>
</feature>
<keyword evidence="9" id="KW-1185">Reference proteome</keyword>
<evidence type="ECO:0000313" key="8">
    <source>
        <dbReference type="EMBL" id="CAI0453668.1"/>
    </source>
</evidence>
<feature type="transmembrane region" description="Helical" evidence="7">
    <location>
        <begin position="186"/>
        <end position="207"/>
    </location>
</feature>
<dbReference type="GO" id="GO:0016020">
    <property type="term" value="C:membrane"/>
    <property type="evidence" value="ECO:0007669"/>
    <property type="project" value="UniProtKB-SubCell"/>
</dbReference>
<dbReference type="PANTHER" id="PTHR11654">
    <property type="entry name" value="OLIGOPEPTIDE TRANSPORTER-RELATED"/>
    <property type="match status" value="1"/>
</dbReference>
<organism evidence="8 9">
    <name type="scientific">Linum tenue</name>
    <dbReference type="NCBI Taxonomy" id="586396"/>
    <lineage>
        <taxon>Eukaryota</taxon>
        <taxon>Viridiplantae</taxon>
        <taxon>Streptophyta</taxon>
        <taxon>Embryophyta</taxon>
        <taxon>Tracheophyta</taxon>
        <taxon>Spermatophyta</taxon>
        <taxon>Magnoliopsida</taxon>
        <taxon>eudicotyledons</taxon>
        <taxon>Gunneridae</taxon>
        <taxon>Pentapetalae</taxon>
        <taxon>rosids</taxon>
        <taxon>fabids</taxon>
        <taxon>Malpighiales</taxon>
        <taxon>Linaceae</taxon>
        <taxon>Linum</taxon>
    </lineage>
</organism>
<evidence type="ECO:0000256" key="5">
    <source>
        <dbReference type="ARBA" id="ARBA00023136"/>
    </source>
</evidence>
<accession>A0AAV0N5D1</accession>
<comment type="similarity">
    <text evidence="2">Belongs to the major facilitator superfamily. Proton-dependent oligopeptide transporter (POT/PTR) (TC 2.A.17) family.</text>
</comment>
<evidence type="ECO:0000256" key="3">
    <source>
        <dbReference type="ARBA" id="ARBA00022692"/>
    </source>
</evidence>
<dbReference type="EMBL" id="CAMGYJ010000008">
    <property type="protein sequence ID" value="CAI0453668.1"/>
    <property type="molecule type" value="Genomic_DNA"/>
</dbReference>
<evidence type="ECO:0000256" key="1">
    <source>
        <dbReference type="ARBA" id="ARBA00004141"/>
    </source>
</evidence>
<dbReference type="Pfam" id="PF00854">
    <property type="entry name" value="PTR2"/>
    <property type="match status" value="1"/>
</dbReference>
<comment type="caution">
    <text evidence="8">The sequence shown here is derived from an EMBL/GenBank/DDBJ whole genome shotgun (WGS) entry which is preliminary data.</text>
</comment>
<gene>
    <name evidence="8" type="ORF">LITE_LOCUS31676</name>
</gene>
<dbReference type="InterPro" id="IPR000109">
    <property type="entry name" value="POT_fam"/>
</dbReference>
<dbReference type="InterPro" id="IPR036259">
    <property type="entry name" value="MFS_trans_sf"/>
</dbReference>
<sequence length="337" mass="37907">MMPSTKDGKEAPTVLNLYLTEARRRFQVAAGRQIYNGLLICTGYVRWKNKSTLFLIFQMQIPVPVDRRTSESISLPIAKPPSSGRRNGRHPTSGGSENLAKVTSKRLLPVWATFVPFQLAVSQLRSYVAVQALQSNTRLFETNFKIPASFHDVFFKLVAAMWIPIYAKFLIPIAQRISGREGGITVLQRVGTGLFLGVVSLVMAGLVEERRRMVSSMASLWLVPHITVAGVADKMALVGLVIFSQQEFPERMRGVAWWVPLFLARGMGYSLAGILVSLVHIVGYWLPDDQNQGKLDSYFFFIAGILIINFVCFLYSAKKYEYRCQFEVKQEEATDEP</sequence>
<dbReference type="GO" id="GO:0022857">
    <property type="term" value="F:transmembrane transporter activity"/>
    <property type="evidence" value="ECO:0007669"/>
    <property type="project" value="InterPro"/>
</dbReference>
<keyword evidence="5 7" id="KW-0472">Membrane</keyword>
<evidence type="ECO:0000313" key="9">
    <source>
        <dbReference type="Proteomes" id="UP001154282"/>
    </source>
</evidence>
<dbReference type="SUPFAM" id="SSF103473">
    <property type="entry name" value="MFS general substrate transporter"/>
    <property type="match status" value="1"/>
</dbReference>